<dbReference type="Proteomes" id="UP001596407">
    <property type="component" value="Unassembled WGS sequence"/>
</dbReference>
<comment type="caution">
    <text evidence="2">The sequence shown here is derived from an EMBL/GenBank/DDBJ whole genome shotgun (WGS) entry which is preliminary data.</text>
</comment>
<gene>
    <name evidence="2" type="ORF">ACFQJ6_14485</name>
</gene>
<sequence>MTRETSNRRAFLKKAALTTTVGGGVLASAGTAAAADQKLILESNGGSGSYTVYVNDTGASGVSSTLESGDEVDSGSSKSRISGDLSDGDRDEYTFTGQVTAAILRGDVWQVANPNGINLGGRLDIEGGGDSTYWVKASQDMRDDYSNLESTDSVSDDTCDGTLGFSDTDSYYLDGTIYAISASATDGYSVTVSHDI</sequence>
<feature type="region of interest" description="Disordered" evidence="1">
    <location>
        <begin position="62"/>
        <end position="89"/>
    </location>
</feature>
<protein>
    <recommendedName>
        <fullName evidence="4">Twin-arginine translocation signal domain-containing protein</fullName>
    </recommendedName>
</protein>
<dbReference type="InterPro" id="IPR006311">
    <property type="entry name" value="TAT_signal"/>
</dbReference>
<dbReference type="PROSITE" id="PS51318">
    <property type="entry name" value="TAT"/>
    <property type="match status" value="1"/>
</dbReference>
<keyword evidence="3" id="KW-1185">Reference proteome</keyword>
<accession>A0ABD5WPZ8</accession>
<name>A0ABD5WPZ8_9EURY</name>
<dbReference type="RefSeq" id="WP_382209935.1">
    <property type="nucleotide sequence ID" value="NZ_JBHSZH010000005.1"/>
</dbReference>
<reference evidence="2 3" key="1">
    <citation type="journal article" date="2019" name="Int. J. Syst. Evol. Microbiol.">
        <title>The Global Catalogue of Microorganisms (GCM) 10K type strain sequencing project: providing services to taxonomists for standard genome sequencing and annotation.</title>
        <authorList>
            <consortium name="The Broad Institute Genomics Platform"/>
            <consortium name="The Broad Institute Genome Sequencing Center for Infectious Disease"/>
            <person name="Wu L."/>
            <person name="Ma J."/>
        </authorList>
    </citation>
    <scope>NUCLEOTIDE SEQUENCE [LARGE SCALE GENOMIC DNA]</scope>
    <source>
        <strain evidence="2 3">DT72</strain>
    </source>
</reference>
<organism evidence="2 3">
    <name type="scientific">Halorussus caseinilyticus</name>
    <dbReference type="NCBI Taxonomy" id="3034025"/>
    <lineage>
        <taxon>Archaea</taxon>
        <taxon>Methanobacteriati</taxon>
        <taxon>Methanobacteriota</taxon>
        <taxon>Stenosarchaea group</taxon>
        <taxon>Halobacteria</taxon>
        <taxon>Halobacteriales</taxon>
        <taxon>Haladaptataceae</taxon>
        <taxon>Halorussus</taxon>
    </lineage>
</organism>
<dbReference type="EMBL" id="JBHSZH010000005">
    <property type="protein sequence ID" value="MFC7081128.1"/>
    <property type="molecule type" value="Genomic_DNA"/>
</dbReference>
<evidence type="ECO:0008006" key="4">
    <source>
        <dbReference type="Google" id="ProtNLM"/>
    </source>
</evidence>
<evidence type="ECO:0000256" key="1">
    <source>
        <dbReference type="SAM" id="MobiDB-lite"/>
    </source>
</evidence>
<evidence type="ECO:0000313" key="2">
    <source>
        <dbReference type="EMBL" id="MFC7081128.1"/>
    </source>
</evidence>
<evidence type="ECO:0000313" key="3">
    <source>
        <dbReference type="Proteomes" id="UP001596407"/>
    </source>
</evidence>
<proteinExistence type="predicted"/>
<dbReference type="AlphaFoldDB" id="A0ABD5WPZ8"/>